<dbReference type="GO" id="GO:0005886">
    <property type="term" value="C:plasma membrane"/>
    <property type="evidence" value="ECO:0007669"/>
    <property type="project" value="UniProtKB-SubCell"/>
</dbReference>
<name>A0A7X6DJU4_9BURK</name>
<evidence type="ECO:0000256" key="3">
    <source>
        <dbReference type="ARBA" id="ARBA00022692"/>
    </source>
</evidence>
<feature type="transmembrane region" description="Helical" evidence="6">
    <location>
        <begin position="110"/>
        <end position="135"/>
    </location>
</feature>
<evidence type="ECO:0000256" key="4">
    <source>
        <dbReference type="ARBA" id="ARBA00022989"/>
    </source>
</evidence>
<proteinExistence type="predicted"/>
<dbReference type="RefSeq" id="WP_168109617.1">
    <property type="nucleotide sequence ID" value="NZ_VTOX01000010.1"/>
</dbReference>
<organism evidence="7 8">
    <name type="scientific">Ramlibacter lithotrophicus</name>
    <dbReference type="NCBI Taxonomy" id="2606681"/>
    <lineage>
        <taxon>Bacteria</taxon>
        <taxon>Pseudomonadati</taxon>
        <taxon>Pseudomonadota</taxon>
        <taxon>Betaproteobacteria</taxon>
        <taxon>Burkholderiales</taxon>
        <taxon>Comamonadaceae</taxon>
        <taxon>Ramlibacter</taxon>
    </lineage>
</organism>
<keyword evidence="2" id="KW-1003">Cell membrane</keyword>
<dbReference type="GO" id="GO:0015171">
    <property type="term" value="F:amino acid transmembrane transporter activity"/>
    <property type="evidence" value="ECO:0007669"/>
    <property type="project" value="TreeGrafter"/>
</dbReference>
<comment type="subcellular location">
    <subcellularLocation>
        <location evidence="1">Cell membrane</location>
        <topology evidence="1">Multi-pass membrane protein</topology>
    </subcellularLocation>
</comment>
<keyword evidence="5 6" id="KW-0472">Membrane</keyword>
<evidence type="ECO:0000256" key="5">
    <source>
        <dbReference type="ARBA" id="ARBA00023136"/>
    </source>
</evidence>
<evidence type="ECO:0000313" key="7">
    <source>
        <dbReference type="EMBL" id="NKE68504.1"/>
    </source>
</evidence>
<dbReference type="AlphaFoldDB" id="A0A7X6DJU4"/>
<dbReference type="PANTHER" id="PTHR30086:SF20">
    <property type="entry name" value="ARGININE EXPORTER PROTEIN ARGO-RELATED"/>
    <property type="match status" value="1"/>
</dbReference>
<protein>
    <submittedName>
        <fullName evidence="7">LysE family translocator</fullName>
    </submittedName>
</protein>
<dbReference type="PIRSF" id="PIRSF006324">
    <property type="entry name" value="LeuE"/>
    <property type="match status" value="1"/>
</dbReference>
<comment type="caution">
    <text evidence="7">The sequence shown here is derived from an EMBL/GenBank/DDBJ whole genome shotgun (WGS) entry which is preliminary data.</text>
</comment>
<feature type="transmembrane region" description="Helical" evidence="6">
    <location>
        <begin position="147"/>
        <end position="171"/>
    </location>
</feature>
<dbReference type="EMBL" id="VTOX01000010">
    <property type="protein sequence ID" value="NKE68504.1"/>
    <property type="molecule type" value="Genomic_DNA"/>
</dbReference>
<dbReference type="Proteomes" id="UP000521868">
    <property type="component" value="Unassembled WGS sequence"/>
</dbReference>
<feature type="transmembrane region" description="Helical" evidence="6">
    <location>
        <begin position="66"/>
        <end position="89"/>
    </location>
</feature>
<evidence type="ECO:0000313" key="8">
    <source>
        <dbReference type="Proteomes" id="UP000521868"/>
    </source>
</evidence>
<feature type="transmembrane region" description="Helical" evidence="6">
    <location>
        <begin position="183"/>
        <end position="202"/>
    </location>
</feature>
<sequence>MLFLTFLFAAVVLAVTPGPGIAYVVARTVAGGPREGLASCFGTGLGGMLHVLAAALGLSVLVAESALAFSLLKYVGAAYLVYLGIRLLLRKDPDGPTTPAVSPSGARRAFLDGILVEVLNVKTALFFLAFLPQFVAPAEPLIPQLVLLGSVCVALNTLVDVVAVFAAQRLLKSSTARATRARLLTRVSGVTMISLGAVLALARRNA</sequence>
<keyword evidence="4 6" id="KW-1133">Transmembrane helix</keyword>
<reference evidence="7 8" key="1">
    <citation type="journal article" date="2020" name="Nature">
        <title>Bacterial chemolithoautotrophy via manganese oxidation.</title>
        <authorList>
            <person name="Yu H."/>
            <person name="Leadbetter J.R."/>
        </authorList>
    </citation>
    <scope>NUCLEOTIDE SEQUENCE [LARGE SCALE GENOMIC DNA]</scope>
    <source>
        <strain evidence="7 8">RBP-1</strain>
    </source>
</reference>
<keyword evidence="3 6" id="KW-0812">Transmembrane</keyword>
<evidence type="ECO:0000256" key="2">
    <source>
        <dbReference type="ARBA" id="ARBA00022475"/>
    </source>
</evidence>
<dbReference type="Pfam" id="PF01810">
    <property type="entry name" value="LysE"/>
    <property type="match status" value="1"/>
</dbReference>
<gene>
    <name evidence="7" type="ORF">RAMLITH_22040</name>
</gene>
<keyword evidence="8" id="KW-1185">Reference proteome</keyword>
<evidence type="ECO:0000256" key="6">
    <source>
        <dbReference type="SAM" id="Phobius"/>
    </source>
</evidence>
<dbReference type="InterPro" id="IPR001123">
    <property type="entry name" value="LeuE-type"/>
</dbReference>
<accession>A0A7X6DJU4</accession>
<evidence type="ECO:0000256" key="1">
    <source>
        <dbReference type="ARBA" id="ARBA00004651"/>
    </source>
</evidence>
<dbReference type="PANTHER" id="PTHR30086">
    <property type="entry name" value="ARGININE EXPORTER PROTEIN ARGO"/>
    <property type="match status" value="1"/>
</dbReference>